<accession>A0A1H4K920</accession>
<feature type="transmembrane region" description="Helical" evidence="2">
    <location>
        <begin position="61"/>
        <end position="82"/>
    </location>
</feature>
<sequence length="189" mass="20875">MGPEVSKEDQLLCDSEINQNHAEISTQQLEIDKQLLTLCSGLIVLSLTFAKDVAPKHPEQVSLLIAGLSIVAACICCVLFSFRWSIAGLEKAQSYWRARREDTYGTHSFPTKHNVTIRFVNVMSCWLFGVGFACITLFVTLNITKEIDMGVRPQDFVNKVPVDSAPDRGDTAGLPIKTPITQPSRPAKP</sequence>
<keyword evidence="2" id="KW-0812">Transmembrane</keyword>
<keyword evidence="2" id="KW-1133">Transmembrane helix</keyword>
<gene>
    <name evidence="3" type="ORF">SAMN05443244_1047</name>
</gene>
<dbReference type="AlphaFoldDB" id="A0A1H4K920"/>
<feature type="compositionally biased region" description="Polar residues" evidence="1">
    <location>
        <begin position="179"/>
        <end position="189"/>
    </location>
</feature>
<feature type="region of interest" description="Disordered" evidence="1">
    <location>
        <begin position="163"/>
        <end position="189"/>
    </location>
</feature>
<dbReference type="EMBL" id="FNSD01000001">
    <property type="protein sequence ID" value="SEB54432.1"/>
    <property type="molecule type" value="Genomic_DNA"/>
</dbReference>
<organism evidence="3 4">
    <name type="scientific">Terriglobus roseus</name>
    <dbReference type="NCBI Taxonomy" id="392734"/>
    <lineage>
        <taxon>Bacteria</taxon>
        <taxon>Pseudomonadati</taxon>
        <taxon>Acidobacteriota</taxon>
        <taxon>Terriglobia</taxon>
        <taxon>Terriglobales</taxon>
        <taxon>Acidobacteriaceae</taxon>
        <taxon>Terriglobus</taxon>
    </lineage>
</organism>
<evidence type="ECO:0000256" key="1">
    <source>
        <dbReference type="SAM" id="MobiDB-lite"/>
    </source>
</evidence>
<name>A0A1H4K920_9BACT</name>
<feature type="transmembrane region" description="Helical" evidence="2">
    <location>
        <begin position="119"/>
        <end position="143"/>
    </location>
</feature>
<evidence type="ECO:0000313" key="4">
    <source>
        <dbReference type="Proteomes" id="UP000182409"/>
    </source>
</evidence>
<reference evidence="3 4" key="1">
    <citation type="submission" date="2016-10" db="EMBL/GenBank/DDBJ databases">
        <authorList>
            <person name="de Groot N.N."/>
        </authorList>
    </citation>
    <scope>NUCLEOTIDE SEQUENCE [LARGE SCALE GENOMIC DNA]</scope>
    <source>
        <strain evidence="3 4">AB35.6</strain>
    </source>
</reference>
<evidence type="ECO:0000256" key="2">
    <source>
        <dbReference type="SAM" id="Phobius"/>
    </source>
</evidence>
<dbReference type="Proteomes" id="UP000182409">
    <property type="component" value="Unassembled WGS sequence"/>
</dbReference>
<proteinExistence type="predicted"/>
<evidence type="ECO:0000313" key="3">
    <source>
        <dbReference type="EMBL" id="SEB54432.1"/>
    </source>
</evidence>
<protein>
    <submittedName>
        <fullName evidence="3">Uncharacterized protein</fullName>
    </submittedName>
</protein>
<keyword evidence="2" id="KW-0472">Membrane</keyword>